<reference evidence="2" key="1">
    <citation type="journal article" date="2020" name="Stud. Mycol.">
        <title>101 Dothideomycetes genomes: a test case for predicting lifestyles and emergence of pathogens.</title>
        <authorList>
            <person name="Haridas S."/>
            <person name="Albert R."/>
            <person name="Binder M."/>
            <person name="Bloem J."/>
            <person name="Labutti K."/>
            <person name="Salamov A."/>
            <person name="Andreopoulos B."/>
            <person name="Baker S."/>
            <person name="Barry K."/>
            <person name="Bills G."/>
            <person name="Bluhm B."/>
            <person name="Cannon C."/>
            <person name="Castanera R."/>
            <person name="Culley D."/>
            <person name="Daum C."/>
            <person name="Ezra D."/>
            <person name="Gonzalez J."/>
            <person name="Henrissat B."/>
            <person name="Kuo A."/>
            <person name="Liang C."/>
            <person name="Lipzen A."/>
            <person name="Lutzoni F."/>
            <person name="Magnuson J."/>
            <person name="Mondo S."/>
            <person name="Nolan M."/>
            <person name="Ohm R."/>
            <person name="Pangilinan J."/>
            <person name="Park H.-J."/>
            <person name="Ramirez L."/>
            <person name="Alfaro M."/>
            <person name="Sun H."/>
            <person name="Tritt A."/>
            <person name="Yoshinaga Y."/>
            <person name="Zwiers L.-H."/>
            <person name="Turgeon B."/>
            <person name="Goodwin S."/>
            <person name="Spatafora J."/>
            <person name="Crous P."/>
            <person name="Grigoriev I."/>
        </authorList>
    </citation>
    <scope>NUCLEOTIDE SEQUENCE</scope>
    <source>
        <strain evidence="2">ATCC 16933</strain>
    </source>
</reference>
<accession>A0A6A6NR05</accession>
<evidence type="ECO:0000256" key="1">
    <source>
        <dbReference type="SAM" id="MobiDB-lite"/>
    </source>
</evidence>
<proteinExistence type="predicted"/>
<evidence type="ECO:0000313" key="3">
    <source>
        <dbReference type="Proteomes" id="UP000799766"/>
    </source>
</evidence>
<keyword evidence="3" id="KW-1185">Reference proteome</keyword>
<feature type="compositionally biased region" description="Low complexity" evidence="1">
    <location>
        <begin position="18"/>
        <end position="27"/>
    </location>
</feature>
<feature type="region of interest" description="Disordered" evidence="1">
    <location>
        <begin position="1"/>
        <end position="54"/>
    </location>
</feature>
<gene>
    <name evidence="2" type="ORF">BDY21DRAFT_353430</name>
</gene>
<feature type="region of interest" description="Disordered" evidence="1">
    <location>
        <begin position="92"/>
        <end position="188"/>
    </location>
</feature>
<name>A0A6A6NR05_9PEZI</name>
<dbReference type="EMBL" id="MU001692">
    <property type="protein sequence ID" value="KAF2454250.1"/>
    <property type="molecule type" value="Genomic_DNA"/>
</dbReference>
<feature type="compositionally biased region" description="Basic and acidic residues" evidence="1">
    <location>
        <begin position="151"/>
        <end position="179"/>
    </location>
</feature>
<dbReference type="Proteomes" id="UP000799766">
    <property type="component" value="Unassembled WGS sequence"/>
</dbReference>
<organism evidence="2 3">
    <name type="scientific">Lineolata rhizophorae</name>
    <dbReference type="NCBI Taxonomy" id="578093"/>
    <lineage>
        <taxon>Eukaryota</taxon>
        <taxon>Fungi</taxon>
        <taxon>Dikarya</taxon>
        <taxon>Ascomycota</taxon>
        <taxon>Pezizomycotina</taxon>
        <taxon>Dothideomycetes</taxon>
        <taxon>Dothideomycetes incertae sedis</taxon>
        <taxon>Lineolatales</taxon>
        <taxon>Lineolataceae</taxon>
        <taxon>Lineolata</taxon>
    </lineage>
</organism>
<feature type="region of interest" description="Disordered" evidence="1">
    <location>
        <begin position="244"/>
        <end position="267"/>
    </location>
</feature>
<feature type="compositionally biased region" description="Basic residues" evidence="1">
    <location>
        <begin position="245"/>
        <end position="261"/>
    </location>
</feature>
<protein>
    <submittedName>
        <fullName evidence="2">Uncharacterized protein</fullName>
    </submittedName>
</protein>
<evidence type="ECO:0000313" key="2">
    <source>
        <dbReference type="EMBL" id="KAF2454250.1"/>
    </source>
</evidence>
<sequence>MGGGCYGARPHTGHHGAHPATTTATPPSKGKPFSAWRSRPSWKSRDTLDGPFSTPLATATALVTLLSPSRSHFTDRRTPRLSLSLLFGDLARDEEDEESAKAKRERQNRAQSGSPAPLHRPPRQNAAGSLPRLASAGSQAASAVLSPPTPSDHEPPELRPRRAHQAAEQRSSPHPDFSHRHPSPLLLPPASFPPSRLFTCLPHPLASPLCAPFGLPGTTSRPPPDHAPDTMDDAARIRAICLGGRSRRPLPPRPSRQRAGLRRAAVAEDVRQLHIRRAAEPEHALRPRLRQR</sequence>
<feature type="compositionally biased region" description="Basic and acidic residues" evidence="1">
    <location>
        <begin position="99"/>
        <end position="108"/>
    </location>
</feature>
<dbReference type="AlphaFoldDB" id="A0A6A6NR05"/>